<evidence type="ECO:0000256" key="1">
    <source>
        <dbReference type="SAM" id="MobiDB-lite"/>
    </source>
</evidence>
<sequence length="80" mass="9209">MIVCRSWFWSRANHTDGERREEGNHNTQQESARAQHTGITHNKLAVETRRRGGGSRLEHSRERETAQLTVEIRQICGGNL</sequence>
<proteinExistence type="predicted"/>
<evidence type="ECO:0000313" key="3">
    <source>
        <dbReference type="Proteomes" id="UP000735302"/>
    </source>
</evidence>
<feature type="compositionally biased region" description="Polar residues" evidence="1">
    <location>
        <begin position="25"/>
        <end position="40"/>
    </location>
</feature>
<organism evidence="2 3">
    <name type="scientific">Plakobranchus ocellatus</name>
    <dbReference type="NCBI Taxonomy" id="259542"/>
    <lineage>
        <taxon>Eukaryota</taxon>
        <taxon>Metazoa</taxon>
        <taxon>Spiralia</taxon>
        <taxon>Lophotrochozoa</taxon>
        <taxon>Mollusca</taxon>
        <taxon>Gastropoda</taxon>
        <taxon>Heterobranchia</taxon>
        <taxon>Euthyneura</taxon>
        <taxon>Panpulmonata</taxon>
        <taxon>Sacoglossa</taxon>
        <taxon>Placobranchoidea</taxon>
        <taxon>Plakobranchidae</taxon>
        <taxon>Plakobranchus</taxon>
    </lineage>
</organism>
<reference evidence="2 3" key="1">
    <citation type="journal article" date="2021" name="Elife">
        <title>Chloroplast acquisition without the gene transfer in kleptoplastic sea slugs, Plakobranchus ocellatus.</title>
        <authorList>
            <person name="Maeda T."/>
            <person name="Takahashi S."/>
            <person name="Yoshida T."/>
            <person name="Shimamura S."/>
            <person name="Takaki Y."/>
            <person name="Nagai Y."/>
            <person name="Toyoda A."/>
            <person name="Suzuki Y."/>
            <person name="Arimoto A."/>
            <person name="Ishii H."/>
            <person name="Satoh N."/>
            <person name="Nishiyama T."/>
            <person name="Hasebe M."/>
            <person name="Maruyama T."/>
            <person name="Minagawa J."/>
            <person name="Obokata J."/>
            <person name="Shigenobu S."/>
        </authorList>
    </citation>
    <scope>NUCLEOTIDE SEQUENCE [LARGE SCALE GENOMIC DNA]</scope>
</reference>
<name>A0AAV3YY67_9GAST</name>
<comment type="caution">
    <text evidence="2">The sequence shown here is derived from an EMBL/GenBank/DDBJ whole genome shotgun (WGS) entry which is preliminary data.</text>
</comment>
<dbReference type="AlphaFoldDB" id="A0AAV3YY67"/>
<gene>
    <name evidence="2" type="ORF">PoB_001463500</name>
</gene>
<accession>A0AAV3YY67</accession>
<dbReference type="EMBL" id="BLXT01001839">
    <property type="protein sequence ID" value="GFN88129.1"/>
    <property type="molecule type" value="Genomic_DNA"/>
</dbReference>
<feature type="compositionally biased region" description="Basic and acidic residues" evidence="1">
    <location>
        <begin position="14"/>
        <end position="24"/>
    </location>
</feature>
<protein>
    <submittedName>
        <fullName evidence="2">Uncharacterized protein</fullName>
    </submittedName>
</protein>
<dbReference type="Proteomes" id="UP000735302">
    <property type="component" value="Unassembled WGS sequence"/>
</dbReference>
<evidence type="ECO:0000313" key="2">
    <source>
        <dbReference type="EMBL" id="GFN88129.1"/>
    </source>
</evidence>
<keyword evidence="3" id="KW-1185">Reference proteome</keyword>
<feature type="region of interest" description="Disordered" evidence="1">
    <location>
        <begin position="14"/>
        <end position="41"/>
    </location>
</feature>